<dbReference type="Proteomes" id="UP000076609">
    <property type="component" value="Unassembled WGS sequence"/>
</dbReference>
<dbReference type="InterPro" id="IPR029058">
    <property type="entry name" value="AB_hydrolase_fold"/>
</dbReference>
<gene>
    <name evidence="1" type="ORF">AVT10_08625</name>
</gene>
<keyword evidence="2" id="KW-1185">Reference proteome</keyword>
<dbReference type="Gene3D" id="3.40.50.1820">
    <property type="entry name" value="alpha/beta hydrolase"/>
    <property type="match status" value="1"/>
</dbReference>
<dbReference type="EMBL" id="LQQO01000063">
    <property type="protein sequence ID" value="KZE08608.1"/>
    <property type="molecule type" value="Genomic_DNA"/>
</dbReference>
<dbReference type="Pfam" id="PF06821">
    <property type="entry name" value="Ser_hydrolase"/>
    <property type="match status" value="1"/>
</dbReference>
<protein>
    <recommendedName>
        <fullName evidence="3">Alpha/beta hydrolase</fullName>
    </recommendedName>
</protein>
<reference evidence="2" key="1">
    <citation type="submission" date="2016-01" db="EMBL/GenBank/DDBJ databases">
        <title>Draft genome of Chromobacterium sp. F49.</title>
        <authorList>
            <person name="Hong K.W."/>
        </authorList>
    </citation>
    <scope>NUCLEOTIDE SEQUENCE [LARGE SCALE GENOMIC DNA]</scope>
    <source>
        <strain evidence="2">CN3</strain>
    </source>
</reference>
<dbReference type="SUPFAM" id="SSF53474">
    <property type="entry name" value="alpha/beta-Hydrolases"/>
    <property type="match status" value="1"/>
</dbReference>
<accession>A0ABR5Y7T3</accession>
<comment type="caution">
    <text evidence="1">The sequence shown here is derived from an EMBL/GenBank/DDBJ whole genome shotgun (WGS) entry which is preliminary data.</text>
</comment>
<proteinExistence type="predicted"/>
<evidence type="ECO:0008006" key="3">
    <source>
        <dbReference type="Google" id="ProtNLM"/>
    </source>
</evidence>
<dbReference type="RefSeq" id="WP_066694478.1">
    <property type="nucleotide sequence ID" value="NZ_CP117025.1"/>
</dbReference>
<sequence>MVAVADTRYSVLALSDGTPPPALNDVIERLRATLLPLGRENERNMLGARIDRFVSEADRQVILLAHGAGCRAAAWWARLSPSHYVQRVAGAILVDPMVADGDSRFASPATLLPFRSMTLDSTGRIETLAREWGSEVMPGDSAARGGGLLRLIDRLSGAVVAHDVRTAERLVGLG</sequence>
<evidence type="ECO:0000313" key="2">
    <source>
        <dbReference type="Proteomes" id="UP000076609"/>
    </source>
</evidence>
<name>A0ABR5Y7T3_9SPHN</name>
<dbReference type="InterPro" id="IPR010662">
    <property type="entry name" value="RBBP9/YdeN"/>
</dbReference>
<evidence type="ECO:0000313" key="1">
    <source>
        <dbReference type="EMBL" id="KZE08608.1"/>
    </source>
</evidence>
<organism evidence="1 2">
    <name type="scientific">Sphingomonas hankookensis</name>
    <dbReference type="NCBI Taxonomy" id="563996"/>
    <lineage>
        <taxon>Bacteria</taxon>
        <taxon>Pseudomonadati</taxon>
        <taxon>Pseudomonadota</taxon>
        <taxon>Alphaproteobacteria</taxon>
        <taxon>Sphingomonadales</taxon>
        <taxon>Sphingomonadaceae</taxon>
        <taxon>Sphingomonas</taxon>
    </lineage>
</organism>